<evidence type="ECO:0000313" key="2">
    <source>
        <dbReference type="Proteomes" id="UP000002218"/>
    </source>
</evidence>
<dbReference type="HOGENOM" id="CLU_460665_0_0_11"/>
<evidence type="ECO:0008006" key="3">
    <source>
        <dbReference type="Google" id="ProtNLM"/>
    </source>
</evidence>
<reference evidence="2" key="1">
    <citation type="submission" date="2009-09" db="EMBL/GenBank/DDBJ databases">
        <title>The complete genome of Nakamurella multipartita DSM 44233.</title>
        <authorList>
            <consortium name="US DOE Joint Genome Institute (JGI-PGF)"/>
            <person name="Lucas S."/>
            <person name="Copeland A."/>
            <person name="Lapidus A."/>
            <person name="Glavina del Rio T."/>
            <person name="Dalin E."/>
            <person name="Tice H."/>
            <person name="Bruce D."/>
            <person name="Goodwin L."/>
            <person name="Pitluck S."/>
            <person name="Kyrpides N."/>
            <person name="Mavromatis K."/>
            <person name="Ivanova N."/>
            <person name="Ovchinnikova G."/>
            <person name="Sims D."/>
            <person name="Meincke L."/>
            <person name="Brettin T."/>
            <person name="Detter J.C."/>
            <person name="Han C."/>
            <person name="Larimer F."/>
            <person name="Land M."/>
            <person name="Hauser L."/>
            <person name="Markowitz V."/>
            <person name="Cheng J.-F."/>
            <person name="Hugenholtz P."/>
            <person name="Woyke T."/>
            <person name="Wu D."/>
            <person name="Klenk H.-P."/>
            <person name="Eisen J.A."/>
        </authorList>
    </citation>
    <scope>NUCLEOTIDE SEQUENCE [LARGE SCALE GENOMIC DNA]</scope>
    <source>
        <strain evidence="2">ATCC 700099 / DSM 44233 / CIP 104796 / JCM 9543 / NBRC 105858 / Y-104</strain>
    </source>
</reference>
<dbReference type="EMBL" id="CP001737">
    <property type="protein sequence ID" value="ACV76881.1"/>
    <property type="molecule type" value="Genomic_DNA"/>
</dbReference>
<sequence length="592" mass="62401">MPDGPTHAAVGAHVGGANLYAALYAESIQDDRQAREALFLTFNVDLGFFEQRVLGLCRGAGAAVTVVADASIYAPDVRAVHGAGTSYIVGLASMRGAFHPKLAILVGPERAVIGIGSGNVTVGGWHGNDEIFCVLRASVVDGVPAAVGALAGFLDRLPEVVDMAPSAAIATRRTSAELATLASRGRPLSTGPRLVSTLDRPLIDQLPAGKVSTLALYAPFHDPRGQALAALLARYAPDEVRIGVQPKSTVIHPAALVDVAAAAGVKLTFHQLEDVPYRHGKLIQASDQDGIAWSLTGSANLSAAALLGAVGQGGNCELGLVTERSAALYPPAVGELGHHEIEPRTIGPASIEGAPPASSSASHLLEAAVEGAQVRLSLSRAAREPLVVEASAYEDLPHNYRGWAVIPADQQQVRVARPEWLTAGSRIRLGRSPGGSPRDVFLLDPALALRRVQPGSSQSNTALQPFDIFADPGQAERWMAGMYKLLASQRITQTSRPRGASTKSVNQSEVRIPATTGWRTWDDPDEWARYSENAAIRLGEPLYRLGLGGLPRLKAKADTAELPGGRPIWDDRISGSSDLIGLRASDLRRRVG</sequence>
<dbReference type="STRING" id="479431.Namu_0462"/>
<dbReference type="KEGG" id="nml:Namu_0462"/>
<name>C8X712_NAKMY</name>
<protein>
    <recommendedName>
        <fullName evidence="3">Phospholipase D-like domain-containing protein</fullName>
    </recommendedName>
</protein>
<proteinExistence type="predicted"/>
<gene>
    <name evidence="1" type="ordered locus">Namu_0462</name>
</gene>
<dbReference type="Gene3D" id="3.30.870.10">
    <property type="entry name" value="Endonuclease Chain A"/>
    <property type="match status" value="1"/>
</dbReference>
<accession>C8X712</accession>
<dbReference type="eggNOG" id="COG3886">
    <property type="taxonomic scope" value="Bacteria"/>
</dbReference>
<keyword evidence="2" id="KW-1185">Reference proteome</keyword>
<evidence type="ECO:0000313" key="1">
    <source>
        <dbReference type="EMBL" id="ACV76881.1"/>
    </source>
</evidence>
<dbReference type="AlphaFoldDB" id="C8X712"/>
<dbReference type="InParanoid" id="C8X712"/>
<reference evidence="1 2" key="2">
    <citation type="journal article" date="2010" name="Stand. Genomic Sci.">
        <title>Complete genome sequence of Nakamurella multipartita type strain (Y-104).</title>
        <authorList>
            <person name="Tice H."/>
            <person name="Mayilraj S."/>
            <person name="Sims D."/>
            <person name="Lapidus A."/>
            <person name="Nolan M."/>
            <person name="Lucas S."/>
            <person name="Glavina Del Rio T."/>
            <person name="Copeland A."/>
            <person name="Cheng J.F."/>
            <person name="Meincke L."/>
            <person name="Bruce D."/>
            <person name="Goodwin L."/>
            <person name="Pitluck S."/>
            <person name="Ivanova N."/>
            <person name="Mavromatis K."/>
            <person name="Ovchinnikova G."/>
            <person name="Pati A."/>
            <person name="Chen A."/>
            <person name="Palaniappan K."/>
            <person name="Land M."/>
            <person name="Hauser L."/>
            <person name="Chang Y.J."/>
            <person name="Jeffries C.D."/>
            <person name="Detter J.C."/>
            <person name="Brettin T."/>
            <person name="Rohde M."/>
            <person name="Goker M."/>
            <person name="Bristow J."/>
            <person name="Eisen J.A."/>
            <person name="Markowitz V."/>
            <person name="Hugenholtz P."/>
            <person name="Kyrpides N.C."/>
            <person name="Klenk H.P."/>
            <person name="Chen F."/>
        </authorList>
    </citation>
    <scope>NUCLEOTIDE SEQUENCE [LARGE SCALE GENOMIC DNA]</scope>
    <source>
        <strain evidence="2">ATCC 700099 / DSM 44233 / CIP 104796 / JCM 9543 / NBRC 105858 / Y-104</strain>
    </source>
</reference>
<organism evidence="1 2">
    <name type="scientific">Nakamurella multipartita (strain ATCC 700099 / DSM 44233 / CIP 104796 / JCM 9543 / NBRC 105858 / Y-104)</name>
    <name type="common">Microsphaera multipartita</name>
    <dbReference type="NCBI Taxonomy" id="479431"/>
    <lineage>
        <taxon>Bacteria</taxon>
        <taxon>Bacillati</taxon>
        <taxon>Actinomycetota</taxon>
        <taxon>Actinomycetes</taxon>
        <taxon>Nakamurellales</taxon>
        <taxon>Nakamurellaceae</taxon>
        <taxon>Nakamurella</taxon>
    </lineage>
</organism>
<dbReference type="Proteomes" id="UP000002218">
    <property type="component" value="Chromosome"/>
</dbReference>